<dbReference type="InterPro" id="IPR035965">
    <property type="entry name" value="PAS-like_dom_sf"/>
</dbReference>
<feature type="domain" description="GGDEF" evidence="5">
    <location>
        <begin position="170"/>
        <end position="302"/>
    </location>
</feature>
<evidence type="ECO:0000313" key="7">
    <source>
        <dbReference type="Proteomes" id="UP000288789"/>
    </source>
</evidence>
<evidence type="ECO:0000259" key="4">
    <source>
        <dbReference type="PROSITE" id="PS50112"/>
    </source>
</evidence>
<dbReference type="SUPFAM" id="SSF55073">
    <property type="entry name" value="Nucleotide cyclase"/>
    <property type="match status" value="1"/>
</dbReference>
<sequence length="305" mass="34567">MKTHRTIAELLEVIPDAALIMNRSSELVLVNSMLVSMFGYQQRRELIGNKLDILLPAAVHMMHEKHVAAFFSRAENRPMGKGFEFLGRRKDESMIHVEIMLSHVEFDGEPFAIAFVRDSTSNKLTEDKIRRELEQERVLALTDHLTGLANRRAFVEELERDIELLRTQERQFAVCFIDLDDFKIINDTYGHEIGDEVLQQVAHVVKAGCRASDLVARVGGDEFATIHAGATLEDAMHVLERVRKMLVQEFAEHHWPVTLSMGVCHCGDANLSYDVASILRVADKAMYEAKQQGKNQIKIARVSAD</sequence>
<gene>
    <name evidence="6" type="ORF">EGC76_04960</name>
</gene>
<evidence type="ECO:0000313" key="6">
    <source>
        <dbReference type="EMBL" id="RWU11614.1"/>
    </source>
</evidence>
<dbReference type="PROSITE" id="PS50007">
    <property type="entry name" value="PIPLC_X_DOMAIN"/>
    <property type="match status" value="1"/>
</dbReference>
<dbReference type="SMART" id="SM00267">
    <property type="entry name" value="GGDEF"/>
    <property type="match status" value="1"/>
</dbReference>
<dbReference type="PANTHER" id="PTHR45138">
    <property type="entry name" value="REGULATORY COMPONENTS OF SENSORY TRANSDUCTION SYSTEM"/>
    <property type="match status" value="1"/>
</dbReference>
<dbReference type="InterPro" id="IPR043128">
    <property type="entry name" value="Rev_trsase/Diguanyl_cyclase"/>
</dbReference>
<dbReference type="CDD" id="cd01949">
    <property type="entry name" value="GGDEF"/>
    <property type="match status" value="1"/>
</dbReference>
<proteinExistence type="predicted"/>
<dbReference type="GO" id="GO:0052621">
    <property type="term" value="F:diguanylate cyclase activity"/>
    <property type="evidence" value="ECO:0007669"/>
    <property type="project" value="UniProtKB-EC"/>
</dbReference>
<name>A0A443Z4R5_9GAMM</name>
<dbReference type="InterPro" id="IPR000014">
    <property type="entry name" value="PAS"/>
</dbReference>
<keyword evidence="7" id="KW-1185">Reference proteome</keyword>
<dbReference type="OrthoDB" id="5800589at2"/>
<comment type="catalytic activity">
    <reaction evidence="3">
        <text>2 GTP = 3',3'-c-di-GMP + 2 diphosphate</text>
        <dbReference type="Rhea" id="RHEA:24898"/>
        <dbReference type="ChEBI" id="CHEBI:33019"/>
        <dbReference type="ChEBI" id="CHEBI:37565"/>
        <dbReference type="ChEBI" id="CHEBI:58805"/>
        <dbReference type="EC" id="2.7.7.65"/>
    </reaction>
</comment>
<evidence type="ECO:0000259" key="5">
    <source>
        <dbReference type="PROSITE" id="PS50887"/>
    </source>
</evidence>
<dbReference type="Pfam" id="PF00990">
    <property type="entry name" value="GGDEF"/>
    <property type="match status" value="1"/>
</dbReference>
<dbReference type="SUPFAM" id="SSF55785">
    <property type="entry name" value="PYP-like sensor domain (PAS domain)"/>
    <property type="match status" value="1"/>
</dbReference>
<dbReference type="EMBL" id="RSFE01000003">
    <property type="protein sequence ID" value="RWU11614.1"/>
    <property type="molecule type" value="Genomic_DNA"/>
</dbReference>
<dbReference type="PANTHER" id="PTHR45138:SF9">
    <property type="entry name" value="DIGUANYLATE CYCLASE DGCM-RELATED"/>
    <property type="match status" value="1"/>
</dbReference>
<organism evidence="6 7">
    <name type="scientific">Pseudidiomarina gelatinasegens</name>
    <dbReference type="NCBI Taxonomy" id="2487740"/>
    <lineage>
        <taxon>Bacteria</taxon>
        <taxon>Pseudomonadati</taxon>
        <taxon>Pseudomonadota</taxon>
        <taxon>Gammaproteobacteria</taxon>
        <taxon>Alteromonadales</taxon>
        <taxon>Idiomarinaceae</taxon>
        <taxon>Pseudidiomarina</taxon>
    </lineage>
</organism>
<protein>
    <recommendedName>
        <fullName evidence="2">diguanylate cyclase</fullName>
        <ecNumber evidence="2">2.7.7.65</ecNumber>
    </recommendedName>
</protein>
<dbReference type="FunFam" id="3.30.70.270:FF:000001">
    <property type="entry name" value="Diguanylate cyclase domain protein"/>
    <property type="match status" value="1"/>
</dbReference>
<dbReference type="NCBIfam" id="TIGR00254">
    <property type="entry name" value="GGDEF"/>
    <property type="match status" value="1"/>
</dbReference>
<dbReference type="Proteomes" id="UP000288789">
    <property type="component" value="Unassembled WGS sequence"/>
</dbReference>
<dbReference type="RefSeq" id="WP_128351903.1">
    <property type="nucleotide sequence ID" value="NZ_RSFE01000003.1"/>
</dbReference>
<dbReference type="Gene3D" id="3.30.70.270">
    <property type="match status" value="1"/>
</dbReference>
<dbReference type="NCBIfam" id="TIGR00229">
    <property type="entry name" value="sensory_box"/>
    <property type="match status" value="1"/>
</dbReference>
<dbReference type="Pfam" id="PF13426">
    <property type="entry name" value="PAS_9"/>
    <property type="match status" value="1"/>
</dbReference>
<dbReference type="PROSITE" id="PS50887">
    <property type="entry name" value="GGDEF"/>
    <property type="match status" value="1"/>
</dbReference>
<dbReference type="InterPro" id="IPR029787">
    <property type="entry name" value="Nucleotide_cyclase"/>
</dbReference>
<dbReference type="Gene3D" id="3.30.450.20">
    <property type="entry name" value="PAS domain"/>
    <property type="match status" value="1"/>
</dbReference>
<evidence type="ECO:0000256" key="1">
    <source>
        <dbReference type="ARBA" id="ARBA00001946"/>
    </source>
</evidence>
<dbReference type="PROSITE" id="PS50112">
    <property type="entry name" value="PAS"/>
    <property type="match status" value="1"/>
</dbReference>
<dbReference type="InterPro" id="IPR000160">
    <property type="entry name" value="GGDEF_dom"/>
</dbReference>
<dbReference type="InterPro" id="IPR050469">
    <property type="entry name" value="Diguanylate_Cyclase"/>
</dbReference>
<comment type="cofactor">
    <cofactor evidence="1">
        <name>Mg(2+)</name>
        <dbReference type="ChEBI" id="CHEBI:18420"/>
    </cofactor>
</comment>
<dbReference type="AlphaFoldDB" id="A0A443Z4R5"/>
<reference evidence="6 7" key="1">
    <citation type="submission" date="2018-12" db="EMBL/GenBank/DDBJ databases">
        <authorList>
            <person name="Li A."/>
            <person name="Zhang M."/>
            <person name="Zhu H."/>
        </authorList>
    </citation>
    <scope>NUCLEOTIDE SEQUENCE [LARGE SCALE GENOMIC DNA]</scope>
    <source>
        <strain evidence="6 7">R04H25</strain>
    </source>
</reference>
<feature type="domain" description="PAS" evidence="4">
    <location>
        <begin position="3"/>
        <end position="42"/>
    </location>
</feature>
<accession>A0A443Z4R5</accession>
<evidence type="ECO:0000256" key="3">
    <source>
        <dbReference type="ARBA" id="ARBA00034247"/>
    </source>
</evidence>
<comment type="caution">
    <text evidence="6">The sequence shown here is derived from an EMBL/GenBank/DDBJ whole genome shotgun (WGS) entry which is preliminary data.</text>
</comment>
<evidence type="ECO:0000256" key="2">
    <source>
        <dbReference type="ARBA" id="ARBA00012528"/>
    </source>
</evidence>
<dbReference type="EC" id="2.7.7.65" evidence="2"/>